<comment type="caution">
    <text evidence="2">The sequence shown here is derived from an EMBL/GenBank/DDBJ whole genome shotgun (WGS) entry which is preliminary data.</text>
</comment>
<organism evidence="2 3">
    <name type="scientific">Streptomyces gobitricini</name>
    <dbReference type="NCBI Taxonomy" id="68211"/>
    <lineage>
        <taxon>Bacteria</taxon>
        <taxon>Bacillati</taxon>
        <taxon>Actinomycetota</taxon>
        <taxon>Actinomycetes</taxon>
        <taxon>Kitasatosporales</taxon>
        <taxon>Streptomycetaceae</taxon>
        <taxon>Streptomyces</taxon>
    </lineage>
</organism>
<name>A0ABN3L626_9ACTN</name>
<keyword evidence="3" id="KW-1185">Reference proteome</keyword>
<proteinExistence type="predicted"/>
<reference evidence="2 3" key="1">
    <citation type="journal article" date="2019" name="Int. J. Syst. Evol. Microbiol.">
        <title>The Global Catalogue of Microorganisms (GCM) 10K type strain sequencing project: providing services to taxonomists for standard genome sequencing and annotation.</title>
        <authorList>
            <consortium name="The Broad Institute Genomics Platform"/>
            <consortium name="The Broad Institute Genome Sequencing Center for Infectious Disease"/>
            <person name="Wu L."/>
            <person name="Ma J."/>
        </authorList>
    </citation>
    <scope>NUCLEOTIDE SEQUENCE [LARGE SCALE GENOMIC DNA]</scope>
    <source>
        <strain evidence="2 3">JCM 5062</strain>
    </source>
</reference>
<sequence>MIPSDHTQHTPSARGLADEAPPRRPTPAPDTIAPVCHANSAARAAAFLPVRVTDPAELAQLDNLTAEEGAVVVPRELLANFGPKEPTHATRPVFTVTCACTCHTESPWQQR</sequence>
<protein>
    <submittedName>
        <fullName evidence="2">Uncharacterized protein</fullName>
    </submittedName>
</protein>
<accession>A0ABN3L626</accession>
<gene>
    <name evidence="2" type="ORF">GCM10010393_02670</name>
</gene>
<evidence type="ECO:0000313" key="3">
    <source>
        <dbReference type="Proteomes" id="UP001499942"/>
    </source>
</evidence>
<evidence type="ECO:0000313" key="2">
    <source>
        <dbReference type="EMBL" id="GAA2476205.1"/>
    </source>
</evidence>
<feature type="region of interest" description="Disordered" evidence="1">
    <location>
        <begin position="1"/>
        <end position="33"/>
    </location>
</feature>
<dbReference type="Proteomes" id="UP001499942">
    <property type="component" value="Unassembled WGS sequence"/>
</dbReference>
<dbReference type="RefSeq" id="WP_344356393.1">
    <property type="nucleotide sequence ID" value="NZ_BAAASR010000002.1"/>
</dbReference>
<dbReference type="EMBL" id="BAAASR010000002">
    <property type="protein sequence ID" value="GAA2476205.1"/>
    <property type="molecule type" value="Genomic_DNA"/>
</dbReference>
<evidence type="ECO:0000256" key="1">
    <source>
        <dbReference type="SAM" id="MobiDB-lite"/>
    </source>
</evidence>